<evidence type="ECO:0000256" key="1">
    <source>
        <dbReference type="SAM" id="MobiDB-lite"/>
    </source>
</evidence>
<dbReference type="CDD" id="cd11717">
    <property type="entry name" value="THUMP_THUMPD1_like"/>
    <property type="match status" value="1"/>
</dbReference>
<protein>
    <recommendedName>
        <fullName evidence="3">THUMP domain-containing protein</fullName>
    </recommendedName>
</protein>
<dbReference type="STRING" id="2018661.A0A2A2KYU5"/>
<comment type="caution">
    <text evidence="4">The sequence shown here is derived from an EMBL/GenBank/DDBJ whole genome shotgun (WGS) entry which is preliminary data.</text>
</comment>
<dbReference type="GO" id="GO:0003723">
    <property type="term" value="F:RNA binding"/>
    <property type="evidence" value="ECO:0007669"/>
    <property type="project" value="InterPro"/>
</dbReference>
<dbReference type="PANTHER" id="PTHR13452">
    <property type="entry name" value="THUMP DOMAIN CONTAINING PROTEIN 1-RELATED"/>
    <property type="match status" value="1"/>
</dbReference>
<evidence type="ECO:0000313" key="5">
    <source>
        <dbReference type="Proteomes" id="UP000218231"/>
    </source>
</evidence>
<feature type="transmembrane region" description="Helical" evidence="2">
    <location>
        <begin position="188"/>
        <end position="208"/>
    </location>
</feature>
<feature type="compositionally biased region" description="Basic and acidic residues" evidence="1">
    <location>
        <begin position="58"/>
        <end position="101"/>
    </location>
</feature>
<dbReference type="PANTHER" id="PTHR13452:SF10">
    <property type="entry name" value="THUMP DOMAIN-CONTAINING PROTEIN 1"/>
    <property type="match status" value="1"/>
</dbReference>
<keyword evidence="2" id="KW-0472">Membrane</keyword>
<gene>
    <name evidence="4" type="ORF">WR25_15744</name>
</gene>
<dbReference type="GO" id="GO:0006400">
    <property type="term" value="P:tRNA modification"/>
    <property type="evidence" value="ECO:0007669"/>
    <property type="project" value="InterPro"/>
</dbReference>
<feature type="region of interest" description="Disordered" evidence="1">
    <location>
        <begin position="1"/>
        <end position="34"/>
    </location>
</feature>
<sequence>MSDNKGKNDKNRKRKFGNWNKHVKQKSVEPGISGLMFTCDGKEREALSEAYNIIDEMLELHPEFRLTDETKDKDKEDKTDESTVNSDKPEGAERGNEKASEDFDEEEEEEDVADKLMKICEGDKTNGSKKKNALKRPFRQRPTGSKNIIFIHVPSKSLSAFLGIFSPFRSEHPRTVRRINRDCAKSFQMSSFAGSFLLFFFFLPISLFQRLYPVEKTTSLNLKAISDLIAKMISLHLKSREDGSCPTYAVEFKARNCNSLNRQTVLQMVDDVTRIIAPECRVNLTSPDVTLIVQAVCSTVLVGTARNYNGKAKYSTIVQNKDKTDRL</sequence>
<feature type="region of interest" description="Disordered" evidence="1">
    <location>
        <begin position="58"/>
        <end position="110"/>
    </location>
</feature>
<dbReference type="Pfam" id="PF02926">
    <property type="entry name" value="THUMP"/>
    <property type="match status" value="1"/>
</dbReference>
<dbReference type="OrthoDB" id="367221at2759"/>
<evidence type="ECO:0000259" key="3">
    <source>
        <dbReference type="Pfam" id="PF02926"/>
    </source>
</evidence>
<keyword evidence="2" id="KW-1133">Transmembrane helix</keyword>
<name>A0A2A2KYU5_9BILA</name>
<dbReference type="InterPro" id="IPR040183">
    <property type="entry name" value="THUMPD1-like"/>
</dbReference>
<organism evidence="4 5">
    <name type="scientific">Diploscapter pachys</name>
    <dbReference type="NCBI Taxonomy" id="2018661"/>
    <lineage>
        <taxon>Eukaryota</taxon>
        <taxon>Metazoa</taxon>
        <taxon>Ecdysozoa</taxon>
        <taxon>Nematoda</taxon>
        <taxon>Chromadorea</taxon>
        <taxon>Rhabditida</taxon>
        <taxon>Rhabditina</taxon>
        <taxon>Rhabditomorpha</taxon>
        <taxon>Rhabditoidea</taxon>
        <taxon>Rhabditidae</taxon>
        <taxon>Diploscapter</taxon>
    </lineage>
</organism>
<feature type="compositionally biased region" description="Basic residues" evidence="1">
    <location>
        <begin position="10"/>
        <end position="25"/>
    </location>
</feature>
<accession>A0A2A2KYU5</accession>
<proteinExistence type="predicted"/>
<evidence type="ECO:0000313" key="4">
    <source>
        <dbReference type="EMBL" id="PAV79062.1"/>
    </source>
</evidence>
<feature type="domain" description="THUMP" evidence="3">
    <location>
        <begin position="221"/>
        <end position="303"/>
    </location>
</feature>
<dbReference type="Gene3D" id="3.30.2300.10">
    <property type="entry name" value="THUMP superfamily"/>
    <property type="match status" value="1"/>
</dbReference>
<dbReference type="Proteomes" id="UP000218231">
    <property type="component" value="Unassembled WGS sequence"/>
</dbReference>
<evidence type="ECO:0000256" key="2">
    <source>
        <dbReference type="SAM" id="Phobius"/>
    </source>
</evidence>
<dbReference type="InterPro" id="IPR004114">
    <property type="entry name" value="THUMP_dom"/>
</dbReference>
<dbReference type="SUPFAM" id="SSF143437">
    <property type="entry name" value="THUMP domain-like"/>
    <property type="match status" value="1"/>
</dbReference>
<keyword evidence="2" id="KW-0812">Transmembrane</keyword>
<dbReference type="EMBL" id="LIAE01007474">
    <property type="protein sequence ID" value="PAV79062.1"/>
    <property type="molecule type" value="Genomic_DNA"/>
</dbReference>
<reference evidence="4 5" key="1">
    <citation type="journal article" date="2017" name="Curr. Biol.">
        <title>Genome architecture and evolution of a unichromosomal asexual nematode.</title>
        <authorList>
            <person name="Fradin H."/>
            <person name="Zegar C."/>
            <person name="Gutwein M."/>
            <person name="Lucas J."/>
            <person name="Kovtun M."/>
            <person name="Corcoran D."/>
            <person name="Baugh L.R."/>
            <person name="Kiontke K."/>
            <person name="Gunsalus K."/>
            <person name="Fitch D.H."/>
            <person name="Piano F."/>
        </authorList>
    </citation>
    <scope>NUCLEOTIDE SEQUENCE [LARGE SCALE GENOMIC DNA]</scope>
    <source>
        <strain evidence="4">PF1309</strain>
    </source>
</reference>
<keyword evidence="5" id="KW-1185">Reference proteome</keyword>
<dbReference type="AlphaFoldDB" id="A0A2A2KYU5"/>